<feature type="transmembrane region" description="Helical" evidence="16">
    <location>
        <begin position="182"/>
        <end position="205"/>
    </location>
</feature>
<evidence type="ECO:0000256" key="1">
    <source>
        <dbReference type="ARBA" id="ARBA00003943"/>
    </source>
</evidence>
<keyword evidence="8 16" id="KW-0812">Transmembrane</keyword>
<feature type="transmembrane region" description="Helical" evidence="16">
    <location>
        <begin position="119"/>
        <end position="139"/>
    </location>
</feature>
<dbReference type="GO" id="GO:0016491">
    <property type="term" value="F:oxidoreductase activity"/>
    <property type="evidence" value="ECO:0007669"/>
    <property type="project" value="UniProtKB-KW"/>
</dbReference>
<feature type="transmembrane region" description="Helical" evidence="16">
    <location>
        <begin position="159"/>
        <end position="176"/>
    </location>
</feature>
<keyword evidence="13 15" id="KW-0472">Membrane</keyword>
<dbReference type="GO" id="GO:0008750">
    <property type="term" value="F:proton-translocating NAD(P)+ transhydrogenase activity"/>
    <property type="evidence" value="ECO:0007669"/>
    <property type="project" value="UniProtKB-EC"/>
</dbReference>
<feature type="transmembrane region" description="Helical" evidence="16">
    <location>
        <begin position="33"/>
        <end position="51"/>
    </location>
</feature>
<dbReference type="Gene3D" id="3.40.50.1220">
    <property type="entry name" value="TPP-binding domain"/>
    <property type="match status" value="1"/>
</dbReference>
<name>A0A517QUU7_9PLAN</name>
<evidence type="ECO:0000256" key="4">
    <source>
        <dbReference type="ARBA" id="ARBA00012943"/>
    </source>
</evidence>
<dbReference type="InterPro" id="IPR012136">
    <property type="entry name" value="NADH_DH_b"/>
</dbReference>
<dbReference type="EMBL" id="CP036267">
    <property type="protein sequence ID" value="QDT35409.1"/>
    <property type="molecule type" value="Genomic_DNA"/>
</dbReference>
<keyword evidence="6 15" id="KW-1003">Cell membrane</keyword>
<dbReference type="KEGG" id="tpol:Mal48_46860"/>
<feature type="transmembrane region" description="Helical" evidence="16">
    <location>
        <begin position="6"/>
        <end position="21"/>
    </location>
</feature>
<dbReference type="InterPro" id="IPR029035">
    <property type="entry name" value="DHS-like_NAD/FAD-binding_dom"/>
</dbReference>
<evidence type="ECO:0000256" key="11">
    <source>
        <dbReference type="ARBA" id="ARBA00022989"/>
    </source>
</evidence>
<accession>A0A517QUU7</accession>
<evidence type="ECO:0000256" key="13">
    <source>
        <dbReference type="ARBA" id="ARBA00023136"/>
    </source>
</evidence>
<evidence type="ECO:0000313" key="19">
    <source>
        <dbReference type="Proteomes" id="UP000315724"/>
    </source>
</evidence>
<keyword evidence="9 15" id="KW-0521">NADP</keyword>
<sequence length="458" mass="47922">MSPVWINLSYLVSAIFFILGLKGMTRPKTAVRGNLYGSLGMLIAVVTTLLAAEVVSFVWIIVGVLIGSGIGAYFAITIKMEKMPEMVALFNGFGGAASMFVAGGDFWLRTGVPTSDVIISTALAGIIGAVTLTGSLVAFGKLAELNFIKKLKALPGQQIINAVLAVLLLILIIVIVNNPSSGWYWTIVVVSLVLGYMLTISIGGADMPVVIALLNSYSGLAAAATGFVIGNTILIIAGSLVGASGLILTKVMCDAMNRSLPAVLFGSLGPASDGPSADEVYTNVKSTSADEVAMLLEVARKVVIVPGYGMAVAQAQHAVRDLTNLLREKGMEVSFGIHPVAGRMPGHMNVLLAEADIPYDLLKEMDETNSEIEQTDICLVIGANDTVNPDARTNPNSPIAGMPIINADKARTCIVIKRSLSPGFAGIPNPLFSADNALMLFADGKQAVNDIITAVKEG</sequence>
<keyword evidence="10 15" id="KW-1278">Translocase</keyword>
<evidence type="ECO:0000256" key="2">
    <source>
        <dbReference type="ARBA" id="ARBA00004429"/>
    </source>
</evidence>
<evidence type="ECO:0000256" key="16">
    <source>
        <dbReference type="SAM" id="Phobius"/>
    </source>
</evidence>
<gene>
    <name evidence="18" type="primary">pntB</name>
    <name evidence="18" type="ORF">Mal48_46860</name>
</gene>
<keyword evidence="7 15" id="KW-0997">Cell inner membrane</keyword>
<evidence type="ECO:0000256" key="8">
    <source>
        <dbReference type="ARBA" id="ARBA00022692"/>
    </source>
</evidence>
<feature type="transmembrane region" description="Helical" evidence="16">
    <location>
        <begin position="88"/>
        <end position="107"/>
    </location>
</feature>
<proteinExistence type="inferred from homology"/>
<keyword evidence="11 16" id="KW-1133">Transmembrane helix</keyword>
<evidence type="ECO:0000256" key="12">
    <source>
        <dbReference type="ARBA" id="ARBA00023027"/>
    </source>
</evidence>
<comment type="similarity">
    <text evidence="3 15">Belongs to the PNT beta subunit family.</text>
</comment>
<dbReference type="PANTHER" id="PTHR44758">
    <property type="entry name" value="NAD(P) TRANSHYDROGENASE SUBUNIT BETA"/>
    <property type="match status" value="1"/>
</dbReference>
<evidence type="ECO:0000256" key="7">
    <source>
        <dbReference type="ARBA" id="ARBA00022519"/>
    </source>
</evidence>
<feature type="transmembrane region" description="Helical" evidence="16">
    <location>
        <begin position="57"/>
        <end position="76"/>
    </location>
</feature>
<feature type="transmembrane region" description="Helical" evidence="16">
    <location>
        <begin position="217"/>
        <end position="248"/>
    </location>
</feature>
<evidence type="ECO:0000256" key="9">
    <source>
        <dbReference type="ARBA" id="ARBA00022857"/>
    </source>
</evidence>
<dbReference type="EC" id="7.1.1.1" evidence="4 15"/>
<dbReference type="GO" id="GO:0050661">
    <property type="term" value="F:NADP binding"/>
    <property type="evidence" value="ECO:0007669"/>
    <property type="project" value="InterPro"/>
</dbReference>
<feature type="domain" description="NADP transhydrogenase beta-like" evidence="17">
    <location>
        <begin position="7"/>
        <end position="453"/>
    </location>
</feature>
<comment type="catalytic activity">
    <reaction evidence="14 15">
        <text>NAD(+) + NADPH + H(+)(in) = NADH + NADP(+) + H(+)(out)</text>
        <dbReference type="Rhea" id="RHEA:47992"/>
        <dbReference type="ChEBI" id="CHEBI:15378"/>
        <dbReference type="ChEBI" id="CHEBI:57540"/>
        <dbReference type="ChEBI" id="CHEBI:57783"/>
        <dbReference type="ChEBI" id="CHEBI:57945"/>
        <dbReference type="ChEBI" id="CHEBI:58349"/>
        <dbReference type="EC" id="7.1.1.1"/>
    </reaction>
</comment>
<evidence type="ECO:0000256" key="14">
    <source>
        <dbReference type="ARBA" id="ARBA00048202"/>
    </source>
</evidence>
<evidence type="ECO:0000256" key="15">
    <source>
        <dbReference type="PIRNR" id="PIRNR000204"/>
    </source>
</evidence>
<protein>
    <recommendedName>
        <fullName evidence="5 15">NAD(P) transhydrogenase subunit beta</fullName>
        <ecNumber evidence="4 15">7.1.1.1</ecNumber>
    </recommendedName>
    <alternativeName>
        <fullName evidence="15">Nicotinamide nucleotide transhydrogenase subunit beta</fullName>
    </alternativeName>
</protein>
<comment type="function">
    <text evidence="1 15">The transhydrogenation between NADH and NADP is coupled to respiration and ATP hydrolysis and functions as a proton pump across the membrane.</text>
</comment>
<evidence type="ECO:0000256" key="10">
    <source>
        <dbReference type="ARBA" id="ARBA00022967"/>
    </source>
</evidence>
<comment type="subcellular location">
    <subcellularLocation>
        <location evidence="2">Cell inner membrane</location>
        <topology evidence="2">Multi-pass membrane protein</topology>
    </subcellularLocation>
</comment>
<organism evidence="18 19">
    <name type="scientific">Thalassoglobus polymorphus</name>
    <dbReference type="NCBI Taxonomy" id="2527994"/>
    <lineage>
        <taxon>Bacteria</taxon>
        <taxon>Pseudomonadati</taxon>
        <taxon>Planctomycetota</taxon>
        <taxon>Planctomycetia</taxon>
        <taxon>Planctomycetales</taxon>
        <taxon>Planctomycetaceae</taxon>
        <taxon>Thalassoglobus</taxon>
    </lineage>
</organism>
<dbReference type="GO" id="GO:0005886">
    <property type="term" value="C:plasma membrane"/>
    <property type="evidence" value="ECO:0007669"/>
    <property type="project" value="UniProtKB-SubCell"/>
</dbReference>
<dbReference type="PANTHER" id="PTHR44758:SF1">
    <property type="entry name" value="NAD(P) TRANSHYDROGENASE SUBUNIT BETA"/>
    <property type="match status" value="1"/>
</dbReference>
<dbReference type="SUPFAM" id="SSF52467">
    <property type="entry name" value="DHS-like NAD/FAD-binding domain"/>
    <property type="match status" value="1"/>
</dbReference>
<dbReference type="Proteomes" id="UP000315724">
    <property type="component" value="Chromosome"/>
</dbReference>
<dbReference type="InterPro" id="IPR034300">
    <property type="entry name" value="PNTB-like"/>
</dbReference>
<reference evidence="18 19" key="1">
    <citation type="submission" date="2019-02" db="EMBL/GenBank/DDBJ databases">
        <title>Deep-cultivation of Planctomycetes and their phenomic and genomic characterization uncovers novel biology.</title>
        <authorList>
            <person name="Wiegand S."/>
            <person name="Jogler M."/>
            <person name="Boedeker C."/>
            <person name="Pinto D."/>
            <person name="Vollmers J."/>
            <person name="Rivas-Marin E."/>
            <person name="Kohn T."/>
            <person name="Peeters S.H."/>
            <person name="Heuer A."/>
            <person name="Rast P."/>
            <person name="Oberbeckmann S."/>
            <person name="Bunk B."/>
            <person name="Jeske O."/>
            <person name="Meyerdierks A."/>
            <person name="Storesund J.E."/>
            <person name="Kallscheuer N."/>
            <person name="Luecker S."/>
            <person name="Lage O.M."/>
            <person name="Pohl T."/>
            <person name="Merkel B.J."/>
            <person name="Hornburger P."/>
            <person name="Mueller R.-W."/>
            <person name="Bruemmer F."/>
            <person name="Labrenz M."/>
            <person name="Spormann A.M."/>
            <person name="Op den Camp H."/>
            <person name="Overmann J."/>
            <person name="Amann R."/>
            <person name="Jetten M.S.M."/>
            <person name="Mascher T."/>
            <person name="Medema M.H."/>
            <person name="Devos D.P."/>
            <person name="Kaster A.-K."/>
            <person name="Ovreas L."/>
            <person name="Rohde M."/>
            <person name="Galperin M.Y."/>
            <person name="Jogler C."/>
        </authorList>
    </citation>
    <scope>NUCLEOTIDE SEQUENCE [LARGE SCALE GENOMIC DNA]</scope>
    <source>
        <strain evidence="18 19">Mal48</strain>
    </source>
</reference>
<evidence type="ECO:0000256" key="5">
    <source>
        <dbReference type="ARBA" id="ARBA00014581"/>
    </source>
</evidence>
<dbReference type="OrthoDB" id="9763786at2"/>
<dbReference type="AlphaFoldDB" id="A0A517QUU7"/>
<dbReference type="Pfam" id="PF02233">
    <property type="entry name" value="PNTB"/>
    <property type="match status" value="1"/>
</dbReference>
<keyword evidence="12 15" id="KW-0520">NAD</keyword>
<evidence type="ECO:0000256" key="6">
    <source>
        <dbReference type="ARBA" id="ARBA00022475"/>
    </source>
</evidence>
<keyword evidence="18" id="KW-0560">Oxidoreductase</keyword>
<keyword evidence="19" id="KW-1185">Reference proteome</keyword>
<dbReference type="RefSeq" id="WP_145204935.1">
    <property type="nucleotide sequence ID" value="NZ_CP036267.1"/>
</dbReference>
<evidence type="ECO:0000259" key="17">
    <source>
        <dbReference type="Pfam" id="PF02233"/>
    </source>
</evidence>
<evidence type="ECO:0000256" key="3">
    <source>
        <dbReference type="ARBA" id="ARBA00007919"/>
    </source>
</evidence>
<dbReference type="PIRSF" id="PIRSF000204">
    <property type="entry name" value="PNTB"/>
    <property type="match status" value="1"/>
</dbReference>
<evidence type="ECO:0000313" key="18">
    <source>
        <dbReference type="EMBL" id="QDT35409.1"/>
    </source>
</evidence>